<evidence type="ECO:0000256" key="3">
    <source>
        <dbReference type="ARBA" id="ARBA00011233"/>
    </source>
</evidence>
<dbReference type="EC" id="3.6.1.23" evidence="6"/>
<dbReference type="GO" id="GO:0046081">
    <property type="term" value="P:dUTP catabolic process"/>
    <property type="evidence" value="ECO:0007669"/>
    <property type="project" value="UniProtKB-UniRule"/>
</dbReference>
<dbReference type="Gene3D" id="2.70.40.10">
    <property type="match status" value="1"/>
</dbReference>
<dbReference type="VEuPathDB" id="MicrosporidiaDB:NEQG_01542"/>
<dbReference type="InterPro" id="IPR036157">
    <property type="entry name" value="dUTPase-like_sf"/>
</dbReference>
<keyword evidence="5 6" id="KW-0546">Nucleotide metabolism</keyword>
<name>I3EFV1_NEMP3</name>
<dbReference type="OMA" id="RSGMGHK"/>
<accession>I3EFV1</accession>
<evidence type="ECO:0000256" key="2">
    <source>
        <dbReference type="ARBA" id="ARBA00006581"/>
    </source>
</evidence>
<reference evidence="8" key="1">
    <citation type="submission" date="2011-01" db="EMBL/GenBank/DDBJ databases">
        <title>The Genome Sequence of Nematocida parisii strain ERTm3.</title>
        <authorList>
            <consortium name="The Broad Institute Genome Sequencing Platform"/>
            <consortium name="The Broad Institute Genome Sequencing Center for Infectious Disease"/>
            <person name="Cuomo C."/>
            <person name="Troemel E."/>
            <person name="Young S.K."/>
            <person name="Zeng Q."/>
            <person name="Gargeya S."/>
            <person name="Fitzgerald M."/>
            <person name="Haas B."/>
            <person name="Abouelleil A."/>
            <person name="Alvarado L."/>
            <person name="Arachchi H.M."/>
            <person name="Berlin A."/>
            <person name="Chapman S.B."/>
            <person name="Gearin G."/>
            <person name="Goldberg J."/>
            <person name="Griggs A."/>
            <person name="Gujja S."/>
            <person name="Hansen M."/>
            <person name="Heiman D."/>
            <person name="Howarth C."/>
            <person name="Larimer J."/>
            <person name="Lui A."/>
            <person name="MacDonald P.J.P."/>
            <person name="McCowen C."/>
            <person name="Montmayeur A."/>
            <person name="Murphy C."/>
            <person name="Neiman D."/>
            <person name="Pearson M."/>
            <person name="Priest M."/>
            <person name="Roberts A."/>
            <person name="Saif S."/>
            <person name="Shea T."/>
            <person name="Sisk P."/>
            <person name="Stolte C."/>
            <person name="Sykes S."/>
            <person name="Wortman J."/>
            <person name="Nusbaum C."/>
            <person name="Birren B."/>
        </authorList>
    </citation>
    <scope>NUCLEOTIDE SEQUENCE</scope>
    <source>
        <strain evidence="8">ERTm3</strain>
    </source>
</reference>
<dbReference type="GO" id="GO:0004170">
    <property type="term" value="F:dUTP diphosphatase activity"/>
    <property type="evidence" value="ECO:0007669"/>
    <property type="project" value="UniProtKB-UniRule"/>
</dbReference>
<dbReference type="PANTHER" id="PTHR11241:SF0">
    <property type="entry name" value="DEOXYURIDINE 5'-TRIPHOSPHATE NUCLEOTIDOHYDROLASE"/>
    <property type="match status" value="1"/>
</dbReference>
<evidence type="ECO:0000256" key="5">
    <source>
        <dbReference type="ARBA" id="ARBA00023080"/>
    </source>
</evidence>
<evidence type="ECO:0000259" key="7">
    <source>
        <dbReference type="Pfam" id="PF00692"/>
    </source>
</evidence>
<comment type="pathway">
    <text evidence="1 6">Pyrimidine metabolism; dUMP biosynthesis; dUMP from dCTP (dUTP route): step 2/2.</text>
</comment>
<evidence type="ECO:0000256" key="4">
    <source>
        <dbReference type="ARBA" id="ARBA00022801"/>
    </source>
</evidence>
<dbReference type="EMBL" id="GL870879">
    <property type="protein sequence ID" value="EIJ88098.1"/>
    <property type="molecule type" value="Genomic_DNA"/>
</dbReference>
<dbReference type="NCBIfam" id="TIGR00576">
    <property type="entry name" value="dut"/>
    <property type="match status" value="1"/>
</dbReference>
<dbReference type="GO" id="GO:0006226">
    <property type="term" value="P:dUMP biosynthetic process"/>
    <property type="evidence" value="ECO:0007669"/>
    <property type="project" value="UniProtKB-UniRule"/>
</dbReference>
<keyword evidence="6" id="KW-0460">Magnesium</keyword>
<dbReference type="GO" id="GO:0000287">
    <property type="term" value="F:magnesium ion binding"/>
    <property type="evidence" value="ECO:0007669"/>
    <property type="project" value="UniProtKB-UniRule"/>
</dbReference>
<dbReference type="Pfam" id="PF00692">
    <property type="entry name" value="dUTPase"/>
    <property type="match status" value="1"/>
</dbReference>
<dbReference type="InterPro" id="IPR029054">
    <property type="entry name" value="dUTPase-like"/>
</dbReference>
<dbReference type="InterPro" id="IPR008181">
    <property type="entry name" value="dUTPase"/>
</dbReference>
<dbReference type="InParanoid" id="I3EFV1"/>
<dbReference type="PANTHER" id="PTHR11241">
    <property type="entry name" value="DEOXYURIDINE 5'-TRIPHOSPHATE NUCLEOTIDOHYDROLASE"/>
    <property type="match status" value="1"/>
</dbReference>
<dbReference type="Proteomes" id="UP000002872">
    <property type="component" value="Unassembled WGS sequence"/>
</dbReference>
<gene>
    <name evidence="8" type="ORF">NEQG_01542</name>
</gene>
<comment type="similarity">
    <text evidence="2 6">Belongs to the dUTPase family.</text>
</comment>
<dbReference type="UniPathway" id="UPA00610">
    <property type="reaction ID" value="UER00666"/>
</dbReference>
<evidence type="ECO:0000256" key="1">
    <source>
        <dbReference type="ARBA" id="ARBA00005142"/>
    </source>
</evidence>
<dbReference type="HOGENOM" id="CLU_068508_2_1_1"/>
<sequence>MTKERKEFKVKLLNDNAACPRIATSASAGYDLYAMKDGVIEPGTRQKIDLGCSIEIPEGYYGQICSRSSLSFKYGIMSMAGVIDSDYRGELAVLLYNSGNEPFKYLKGDRIAQMVIIKIFTEQPILVTEVSTTDRSSGGFGSTGN</sequence>
<dbReference type="OrthoDB" id="10261072at2759"/>
<comment type="function">
    <text evidence="6">Involved in nucleotide metabolism via production of dUMP, the immediate precursor of thymidine nucleotides, and decreases the intracellular concentration of dUTP so that uracil cannot be incorporated into DNA.</text>
</comment>
<dbReference type="STRING" id="935791.I3EFV1"/>
<organism evidence="8 9">
    <name type="scientific">Nematocida parisii (strain ERTm3)</name>
    <name type="common">Nematode killer fungus</name>
    <dbReference type="NCBI Taxonomy" id="935791"/>
    <lineage>
        <taxon>Eukaryota</taxon>
        <taxon>Fungi</taxon>
        <taxon>Fungi incertae sedis</taxon>
        <taxon>Microsporidia</taxon>
        <taxon>Nematocida</taxon>
    </lineage>
</organism>
<dbReference type="SUPFAM" id="SSF51283">
    <property type="entry name" value="dUTPase-like"/>
    <property type="match status" value="1"/>
</dbReference>
<protein>
    <recommendedName>
        <fullName evidence="6">Deoxyuridine 5'-triphosphate nucleotidohydrolase</fullName>
        <shortName evidence="6">dUTPase</shortName>
        <ecNumber evidence="6">3.6.1.23</ecNumber>
    </recommendedName>
    <alternativeName>
        <fullName evidence="6">dUTP pyrophosphatase</fullName>
    </alternativeName>
</protein>
<dbReference type="InterPro" id="IPR033704">
    <property type="entry name" value="dUTPase_trimeric"/>
</dbReference>
<comment type="catalytic activity">
    <reaction evidence="6">
        <text>dUTP + H2O = dUMP + diphosphate + H(+)</text>
        <dbReference type="Rhea" id="RHEA:10248"/>
        <dbReference type="ChEBI" id="CHEBI:15377"/>
        <dbReference type="ChEBI" id="CHEBI:15378"/>
        <dbReference type="ChEBI" id="CHEBI:33019"/>
        <dbReference type="ChEBI" id="CHEBI:61555"/>
        <dbReference type="ChEBI" id="CHEBI:246422"/>
        <dbReference type="EC" id="3.6.1.23"/>
    </reaction>
</comment>
<evidence type="ECO:0000313" key="8">
    <source>
        <dbReference type="EMBL" id="EIJ88098.1"/>
    </source>
</evidence>
<keyword evidence="9" id="KW-1185">Reference proteome</keyword>
<evidence type="ECO:0000256" key="6">
    <source>
        <dbReference type="RuleBase" id="RU367024"/>
    </source>
</evidence>
<comment type="cofactor">
    <cofactor evidence="6">
        <name>Mg(2+)</name>
        <dbReference type="ChEBI" id="CHEBI:18420"/>
    </cofactor>
</comment>
<keyword evidence="6" id="KW-0479">Metal-binding</keyword>
<feature type="domain" description="dUTPase-like" evidence="7">
    <location>
        <begin position="16"/>
        <end position="144"/>
    </location>
</feature>
<evidence type="ECO:0000313" key="9">
    <source>
        <dbReference type="Proteomes" id="UP000002872"/>
    </source>
</evidence>
<dbReference type="CDD" id="cd07557">
    <property type="entry name" value="trimeric_dUTPase"/>
    <property type="match status" value="1"/>
</dbReference>
<dbReference type="FunCoup" id="I3EFV1">
    <property type="interactions" value="345"/>
</dbReference>
<keyword evidence="4 6" id="KW-0378">Hydrolase</keyword>
<comment type="subunit">
    <text evidence="3 6">Homotrimer.</text>
</comment>
<dbReference type="AlphaFoldDB" id="I3EFV1"/>
<dbReference type="NCBIfam" id="NF001862">
    <property type="entry name" value="PRK00601.1"/>
    <property type="match status" value="1"/>
</dbReference>
<proteinExistence type="inferred from homology"/>